<evidence type="ECO:0000259" key="9">
    <source>
        <dbReference type="Pfam" id="PF00793"/>
    </source>
</evidence>
<comment type="pathway">
    <text evidence="2 8">Metabolic intermediate biosynthesis; chorismate biosynthesis; chorismate from D-erythrose 4-phosphate and phosphoenolpyruvate: step 1/7.</text>
</comment>
<keyword evidence="6 8" id="KW-0057">Aromatic amino acid biosynthesis</keyword>
<evidence type="ECO:0000313" key="10">
    <source>
        <dbReference type="EMBL" id="HJC43435.1"/>
    </source>
</evidence>
<gene>
    <name evidence="10" type="ORF">H9756_07115</name>
</gene>
<evidence type="ECO:0000256" key="2">
    <source>
        <dbReference type="ARBA" id="ARBA00004688"/>
    </source>
</evidence>
<comment type="function">
    <text evidence="1 8">Stereospecific condensation of phosphoenolpyruvate (PEP) and D-erythrose-4-phosphate (E4P) giving rise to 3-deoxy-D-arabino-heptulosonate-7-phosphate (DAHP).</text>
</comment>
<dbReference type="EC" id="2.5.1.54" evidence="8"/>
<dbReference type="PIRSF" id="PIRSF001361">
    <property type="entry name" value="DAHP_synthase"/>
    <property type="match status" value="1"/>
</dbReference>
<dbReference type="AlphaFoldDB" id="A0A9D2P3H9"/>
<dbReference type="InterPro" id="IPR006218">
    <property type="entry name" value="DAHP1/KDSA"/>
</dbReference>
<dbReference type="PANTHER" id="PTHR21225:SF12">
    <property type="entry name" value="PHOSPHO-2-DEHYDRO-3-DEOXYHEPTONATE ALDOLASE, TYROSINE-INHIBITED"/>
    <property type="match status" value="1"/>
</dbReference>
<dbReference type="NCBIfam" id="TIGR00034">
    <property type="entry name" value="aroFGH"/>
    <property type="match status" value="1"/>
</dbReference>
<keyword evidence="5 8" id="KW-0808">Transferase</keyword>
<comment type="caution">
    <text evidence="10">The sequence shown here is derived from an EMBL/GenBank/DDBJ whole genome shotgun (WGS) entry which is preliminary data.</text>
</comment>
<protein>
    <recommendedName>
        <fullName evidence="8">Phospho-2-dehydro-3-deoxyheptonate aldolase</fullName>
        <ecNumber evidence="8">2.5.1.54</ecNumber>
    </recommendedName>
</protein>
<name>A0A9D2P3H9_9FIRM</name>
<evidence type="ECO:0000256" key="5">
    <source>
        <dbReference type="ARBA" id="ARBA00022679"/>
    </source>
</evidence>
<feature type="domain" description="DAHP synthetase I/KDSA" evidence="9">
    <location>
        <begin position="32"/>
        <end position="334"/>
    </location>
</feature>
<evidence type="ECO:0000256" key="8">
    <source>
        <dbReference type="PIRNR" id="PIRNR001361"/>
    </source>
</evidence>
<dbReference type="Pfam" id="PF00793">
    <property type="entry name" value="DAHP_synth_1"/>
    <property type="match status" value="1"/>
</dbReference>
<proteinExistence type="inferred from homology"/>
<evidence type="ECO:0000256" key="6">
    <source>
        <dbReference type="ARBA" id="ARBA00023141"/>
    </source>
</evidence>
<evidence type="ECO:0000256" key="4">
    <source>
        <dbReference type="ARBA" id="ARBA00022605"/>
    </source>
</evidence>
<dbReference type="InterPro" id="IPR006219">
    <property type="entry name" value="DAHP_synth_1"/>
</dbReference>
<keyword evidence="4 8" id="KW-0028">Amino-acid biosynthesis</keyword>
<dbReference type="InterPro" id="IPR013785">
    <property type="entry name" value="Aldolase_TIM"/>
</dbReference>
<reference evidence="10" key="1">
    <citation type="journal article" date="2021" name="PeerJ">
        <title>Extensive microbial diversity within the chicken gut microbiome revealed by metagenomics and culture.</title>
        <authorList>
            <person name="Gilroy R."/>
            <person name="Ravi A."/>
            <person name="Getino M."/>
            <person name="Pursley I."/>
            <person name="Horton D.L."/>
            <person name="Alikhan N.F."/>
            <person name="Baker D."/>
            <person name="Gharbi K."/>
            <person name="Hall N."/>
            <person name="Watson M."/>
            <person name="Adriaenssens E.M."/>
            <person name="Foster-Nyarko E."/>
            <person name="Jarju S."/>
            <person name="Secka A."/>
            <person name="Antonio M."/>
            <person name="Oren A."/>
            <person name="Chaudhuri R.R."/>
            <person name="La Ragione R."/>
            <person name="Hildebrand F."/>
            <person name="Pallen M.J."/>
        </authorList>
    </citation>
    <scope>NUCLEOTIDE SEQUENCE</scope>
    <source>
        <strain evidence="10">CHK165-2605</strain>
    </source>
</reference>
<dbReference type="PANTHER" id="PTHR21225">
    <property type="entry name" value="PHOSPHO-2-DEHYDRO-3-DEOXYHEPTONATE ALDOLASE DAHP SYNTHETASE"/>
    <property type="match status" value="1"/>
</dbReference>
<dbReference type="Proteomes" id="UP000823895">
    <property type="component" value="Unassembled WGS sequence"/>
</dbReference>
<dbReference type="GO" id="GO:0003849">
    <property type="term" value="F:3-deoxy-7-phosphoheptulonate synthase activity"/>
    <property type="evidence" value="ECO:0007669"/>
    <property type="project" value="UniProtKB-EC"/>
</dbReference>
<comment type="similarity">
    <text evidence="3 8">Belongs to the class-I DAHP synthase family.</text>
</comment>
<accession>A0A9D2P3H9</accession>
<dbReference type="SUPFAM" id="SSF51569">
    <property type="entry name" value="Aldolase"/>
    <property type="match status" value="1"/>
</dbReference>
<comment type="catalytic activity">
    <reaction evidence="7 8">
        <text>D-erythrose 4-phosphate + phosphoenolpyruvate + H2O = 7-phospho-2-dehydro-3-deoxy-D-arabino-heptonate + phosphate</text>
        <dbReference type="Rhea" id="RHEA:14717"/>
        <dbReference type="ChEBI" id="CHEBI:15377"/>
        <dbReference type="ChEBI" id="CHEBI:16897"/>
        <dbReference type="ChEBI" id="CHEBI:43474"/>
        <dbReference type="ChEBI" id="CHEBI:58394"/>
        <dbReference type="ChEBI" id="CHEBI:58702"/>
        <dbReference type="EC" id="2.5.1.54"/>
    </reaction>
</comment>
<sequence length="343" mass="38646">MGMKVNAELPLPADLKAEYPLSENIVRIKEKRDREIRDIFTGKSDKFIVIVGPCSADNEDSVCEYVNRLAGVNEKVSDRLMIIPRIYTNKPRTTGEGYKGMLHQPEPDQAPDLLAGIIAIRKMHTRAIQESGLTAADEMLYPENRSYLDDILSYEAIGARSVENQQHRLTASSMDIPVGMKNPTSGDFSVMLNSVVAAQSSHTFIYRGMDVTTDGNDLAHVILRGGVDKYGTCIPNYHYEDLVRLVDAYQQRELKNPAAIVDANHSNSNKQFREQIRIVSEVLHSRNYNPEIKKLVKGVMIESYLEEGCQKIDENRVYGKSITDPCLGWEDTEKLIYKIADEC</sequence>
<organism evidence="10 11">
    <name type="scientific">Candidatus Mediterraneibacter gallistercoris</name>
    <dbReference type="NCBI Taxonomy" id="2838671"/>
    <lineage>
        <taxon>Bacteria</taxon>
        <taxon>Bacillati</taxon>
        <taxon>Bacillota</taxon>
        <taxon>Clostridia</taxon>
        <taxon>Lachnospirales</taxon>
        <taxon>Lachnospiraceae</taxon>
        <taxon>Mediterraneibacter</taxon>
    </lineage>
</organism>
<dbReference type="GO" id="GO:0009073">
    <property type="term" value="P:aromatic amino acid family biosynthetic process"/>
    <property type="evidence" value="ECO:0007669"/>
    <property type="project" value="UniProtKB-KW"/>
</dbReference>
<dbReference type="EMBL" id="DWWI01000153">
    <property type="protein sequence ID" value="HJC43435.1"/>
    <property type="molecule type" value="Genomic_DNA"/>
</dbReference>
<evidence type="ECO:0000256" key="7">
    <source>
        <dbReference type="ARBA" id="ARBA00047508"/>
    </source>
</evidence>
<reference evidence="10" key="2">
    <citation type="submission" date="2021-04" db="EMBL/GenBank/DDBJ databases">
        <authorList>
            <person name="Gilroy R."/>
        </authorList>
    </citation>
    <scope>NUCLEOTIDE SEQUENCE</scope>
    <source>
        <strain evidence="10">CHK165-2605</strain>
    </source>
</reference>
<evidence type="ECO:0000256" key="3">
    <source>
        <dbReference type="ARBA" id="ARBA00007985"/>
    </source>
</evidence>
<dbReference type="Gene3D" id="3.20.20.70">
    <property type="entry name" value="Aldolase class I"/>
    <property type="match status" value="1"/>
</dbReference>
<dbReference type="NCBIfam" id="NF009395">
    <property type="entry name" value="PRK12755.1"/>
    <property type="match status" value="1"/>
</dbReference>
<evidence type="ECO:0000313" key="11">
    <source>
        <dbReference type="Proteomes" id="UP000823895"/>
    </source>
</evidence>
<dbReference type="GO" id="GO:0005737">
    <property type="term" value="C:cytoplasm"/>
    <property type="evidence" value="ECO:0007669"/>
    <property type="project" value="TreeGrafter"/>
</dbReference>
<evidence type="ECO:0000256" key="1">
    <source>
        <dbReference type="ARBA" id="ARBA00003726"/>
    </source>
</evidence>
<dbReference type="GO" id="GO:0008652">
    <property type="term" value="P:amino acid biosynthetic process"/>
    <property type="evidence" value="ECO:0007669"/>
    <property type="project" value="UniProtKB-KW"/>
</dbReference>